<sequence>MSAVAQVISSELKSNSWTVRTSPELAKFRVNKQEILKIFSQPVANQMQGMCRFEKGFEQLLPLFRGLIWLGKPKSLSLIFDHERAQVFFTFAQSEEQEVVRFFNQVILLLKKEVRFKEILEKVIEKNKRFQAEQALLNSALHGAAWD</sequence>
<dbReference type="AlphaFoldDB" id="A0A418PSP2"/>
<accession>A0A418PSP2</accession>
<proteinExistence type="predicted"/>
<evidence type="ECO:0000313" key="2">
    <source>
        <dbReference type="Proteomes" id="UP000283522"/>
    </source>
</evidence>
<dbReference type="EMBL" id="QXML01000004">
    <property type="protein sequence ID" value="RIW15884.1"/>
    <property type="molecule type" value="Genomic_DNA"/>
</dbReference>
<protein>
    <submittedName>
        <fullName evidence="1">Uncharacterized protein</fullName>
    </submittedName>
</protein>
<comment type="caution">
    <text evidence="1">The sequence shown here is derived from an EMBL/GenBank/DDBJ whole genome shotgun (WGS) entry which is preliminary data.</text>
</comment>
<evidence type="ECO:0000313" key="1">
    <source>
        <dbReference type="EMBL" id="RIW15884.1"/>
    </source>
</evidence>
<keyword evidence="2" id="KW-1185">Reference proteome</keyword>
<dbReference type="OrthoDB" id="825605at2"/>
<dbReference type="RefSeq" id="WP_119477820.1">
    <property type="nucleotide sequence ID" value="NZ_QXML01000004.1"/>
</dbReference>
<reference evidence="1 2" key="1">
    <citation type="submission" date="2018-09" db="EMBL/GenBank/DDBJ databases">
        <authorList>
            <person name="Wang X."/>
            <person name="Du Z."/>
        </authorList>
    </citation>
    <scope>NUCLEOTIDE SEQUENCE [LARGE SCALE GENOMIC DNA]</scope>
    <source>
        <strain evidence="1 2">N3</strain>
    </source>
</reference>
<dbReference type="Proteomes" id="UP000283522">
    <property type="component" value="Unassembled WGS sequence"/>
</dbReference>
<organism evidence="1 2">
    <name type="scientific">Algoriphagus lacus</name>
    <dbReference type="NCBI Taxonomy" id="2056311"/>
    <lineage>
        <taxon>Bacteria</taxon>
        <taxon>Pseudomonadati</taxon>
        <taxon>Bacteroidota</taxon>
        <taxon>Cytophagia</taxon>
        <taxon>Cytophagales</taxon>
        <taxon>Cyclobacteriaceae</taxon>
        <taxon>Algoriphagus</taxon>
    </lineage>
</organism>
<gene>
    <name evidence="1" type="ORF">D0X99_10720</name>
</gene>
<name>A0A418PSP2_9BACT</name>